<accession>A0A4V1J3W2</accession>
<dbReference type="SUPFAM" id="SSF109905">
    <property type="entry name" value="Surp module (SWAP domain)"/>
    <property type="match status" value="2"/>
</dbReference>
<dbReference type="AlphaFoldDB" id="A0A4V1J3W2"/>
<evidence type="ECO:0000313" key="4">
    <source>
        <dbReference type="Proteomes" id="UP000268162"/>
    </source>
</evidence>
<dbReference type="SMART" id="SM00648">
    <property type="entry name" value="SWAP"/>
    <property type="match status" value="2"/>
</dbReference>
<feature type="region of interest" description="Disordered" evidence="1">
    <location>
        <begin position="374"/>
        <end position="416"/>
    </location>
</feature>
<dbReference type="STRING" id="215637.A0A4V1J3W2"/>
<feature type="region of interest" description="Disordered" evidence="1">
    <location>
        <begin position="1"/>
        <end position="21"/>
    </location>
</feature>
<organism evidence="3 4">
    <name type="scientific">Dimargaris cristalligena</name>
    <dbReference type="NCBI Taxonomy" id="215637"/>
    <lineage>
        <taxon>Eukaryota</taxon>
        <taxon>Fungi</taxon>
        <taxon>Fungi incertae sedis</taxon>
        <taxon>Zoopagomycota</taxon>
        <taxon>Kickxellomycotina</taxon>
        <taxon>Dimargaritomycetes</taxon>
        <taxon>Dimargaritales</taxon>
        <taxon>Dimargaritaceae</taxon>
        <taxon>Dimargaris</taxon>
    </lineage>
</organism>
<gene>
    <name evidence="3" type="ORF">BJ085DRAFT_37929</name>
</gene>
<dbReference type="InterPro" id="IPR000061">
    <property type="entry name" value="Surp"/>
</dbReference>
<feature type="region of interest" description="Disordered" evidence="1">
    <location>
        <begin position="229"/>
        <end position="294"/>
    </location>
</feature>
<name>A0A4V1J3W2_9FUNG</name>
<protein>
    <recommendedName>
        <fullName evidence="2">SURP motif domain-containing protein</fullName>
    </recommendedName>
</protein>
<dbReference type="Pfam" id="PF01805">
    <property type="entry name" value="Surp"/>
    <property type="match status" value="2"/>
</dbReference>
<dbReference type="InterPro" id="IPR040397">
    <property type="entry name" value="SWAP"/>
</dbReference>
<dbReference type="PROSITE" id="PS50128">
    <property type="entry name" value="SURP"/>
    <property type="match status" value="2"/>
</dbReference>
<dbReference type="Gene3D" id="1.10.10.790">
    <property type="entry name" value="Surp module"/>
    <property type="match status" value="2"/>
</dbReference>
<dbReference type="GO" id="GO:0000395">
    <property type="term" value="P:mRNA 5'-splice site recognition"/>
    <property type="evidence" value="ECO:0007669"/>
    <property type="project" value="TreeGrafter"/>
</dbReference>
<evidence type="ECO:0000313" key="3">
    <source>
        <dbReference type="EMBL" id="RKP33449.1"/>
    </source>
</evidence>
<feature type="compositionally biased region" description="Low complexity" evidence="1">
    <location>
        <begin position="238"/>
        <end position="249"/>
    </location>
</feature>
<feature type="domain" description="SURP motif" evidence="2">
    <location>
        <begin position="307"/>
        <end position="349"/>
    </location>
</feature>
<dbReference type="PANTHER" id="PTHR13161">
    <property type="entry name" value="SPLICING FACTOR SUPPRESSOR OF WHITE APRICOT"/>
    <property type="match status" value="1"/>
</dbReference>
<proteinExistence type="predicted"/>
<reference evidence="4" key="1">
    <citation type="journal article" date="2018" name="Nat. Microbiol.">
        <title>Leveraging single-cell genomics to expand the fungal tree of life.</title>
        <authorList>
            <person name="Ahrendt S.R."/>
            <person name="Quandt C.A."/>
            <person name="Ciobanu D."/>
            <person name="Clum A."/>
            <person name="Salamov A."/>
            <person name="Andreopoulos B."/>
            <person name="Cheng J.F."/>
            <person name="Woyke T."/>
            <person name="Pelin A."/>
            <person name="Henrissat B."/>
            <person name="Reynolds N.K."/>
            <person name="Benny G.L."/>
            <person name="Smith M.E."/>
            <person name="James T.Y."/>
            <person name="Grigoriev I.V."/>
        </authorList>
    </citation>
    <scope>NUCLEOTIDE SEQUENCE [LARGE SCALE GENOMIC DNA]</scope>
    <source>
        <strain evidence="4">RSA 468</strain>
    </source>
</reference>
<evidence type="ECO:0000256" key="1">
    <source>
        <dbReference type="SAM" id="MobiDB-lite"/>
    </source>
</evidence>
<dbReference type="InterPro" id="IPR035967">
    <property type="entry name" value="SWAP/Surp_sf"/>
</dbReference>
<feature type="compositionally biased region" description="Polar residues" evidence="1">
    <location>
        <begin position="271"/>
        <end position="280"/>
    </location>
</feature>
<feature type="domain" description="SURP motif" evidence="2">
    <location>
        <begin position="156"/>
        <end position="207"/>
    </location>
</feature>
<dbReference type="EMBL" id="ML003864">
    <property type="protein sequence ID" value="RKP33449.1"/>
    <property type="molecule type" value="Genomic_DNA"/>
</dbReference>
<dbReference type="PANTHER" id="PTHR13161:SF15">
    <property type="entry name" value="SPLICING FACTOR, SUPPRESSOR OF WHITE-APRICOT HOMOLOG"/>
    <property type="match status" value="1"/>
</dbReference>
<sequence length="441" mass="48754">MSRRRFQNRKWAPDDPADQEPEVHALGYQARIFNDPGVALALTKPGQFRMGWLGGTPVNGETLWVDRYDIRNWIENVDELETLSGDQNPYKVSHQRDAIGFEFLEYHDLNDGASESDSDDPHKRWRLNPTTGQWINLHGRVPFDVELPPTQEISDLIYRTAKFIAKSREQKSENAPDLPMEAYIQAKQSHNPLFRFLNRLDDLYPFYNHILDLCERDLAWSDAEESSDAVQEVTGNESSVVASPPSLAPGDTQLNQLVMYDSDSGTDTDGNEGPSKSASPTPLPADETPSTLASLPRIPSDLKLQLIIQKTATSIAASGPELETIIATKHAGNPAFGFILPWNEYYPYYQSLLKFAQGQQQSLPSVIVESGTTLKRSTNNSPPAPALAEEGGGPSGTGSQSSNAKSSIEGLAANPTLLQERQTKAQLLAERLRAKRKAPTQ</sequence>
<keyword evidence="4" id="KW-1185">Reference proteome</keyword>
<dbReference type="Proteomes" id="UP000268162">
    <property type="component" value="Unassembled WGS sequence"/>
</dbReference>
<dbReference type="GO" id="GO:0003723">
    <property type="term" value="F:RNA binding"/>
    <property type="evidence" value="ECO:0007669"/>
    <property type="project" value="InterPro"/>
</dbReference>
<evidence type="ECO:0000259" key="2">
    <source>
        <dbReference type="PROSITE" id="PS50128"/>
    </source>
</evidence>